<protein>
    <submittedName>
        <fullName evidence="1">DUF4251 domain-containing protein</fullName>
    </submittedName>
</protein>
<dbReference type="PROSITE" id="PS51257">
    <property type="entry name" value="PROKAR_LIPOPROTEIN"/>
    <property type="match status" value="1"/>
</dbReference>
<dbReference type="EMBL" id="JAXDAE010000003">
    <property type="protein sequence ID" value="MDY2586587.1"/>
    <property type="molecule type" value="Genomic_DNA"/>
</dbReference>
<dbReference type="RefSeq" id="WP_320554960.1">
    <property type="nucleotide sequence ID" value="NZ_JAXDAE010000003.1"/>
</dbReference>
<evidence type="ECO:0000313" key="2">
    <source>
        <dbReference type="Proteomes" id="UP001285855"/>
    </source>
</evidence>
<organism evidence="1 2">
    <name type="scientific">Winogradskyella aquimaris</name>
    <dbReference type="NCBI Taxonomy" id="864074"/>
    <lineage>
        <taxon>Bacteria</taxon>
        <taxon>Pseudomonadati</taxon>
        <taxon>Bacteroidota</taxon>
        <taxon>Flavobacteriia</taxon>
        <taxon>Flavobacteriales</taxon>
        <taxon>Flavobacteriaceae</taxon>
        <taxon>Winogradskyella</taxon>
    </lineage>
</organism>
<reference evidence="1 2" key="1">
    <citation type="submission" date="2023-11" db="EMBL/GenBank/DDBJ databases">
        <title>Winogradskyella pelagius sp. nov., isolated from coastal sediment.</title>
        <authorList>
            <person name="Li F."/>
        </authorList>
    </citation>
    <scope>NUCLEOTIDE SEQUENCE [LARGE SCALE GENOMIC DNA]</scope>
    <source>
        <strain evidence="1 2">KCTC 23502</strain>
    </source>
</reference>
<name>A0ABU5EJV9_9FLAO</name>
<dbReference type="Proteomes" id="UP001285855">
    <property type="component" value="Unassembled WGS sequence"/>
</dbReference>
<dbReference type="InterPro" id="IPR025347">
    <property type="entry name" value="DUF4251"/>
</dbReference>
<dbReference type="Pfam" id="PF14059">
    <property type="entry name" value="DUF4251"/>
    <property type="match status" value="1"/>
</dbReference>
<proteinExistence type="predicted"/>
<keyword evidence="2" id="KW-1185">Reference proteome</keyword>
<evidence type="ECO:0000313" key="1">
    <source>
        <dbReference type="EMBL" id="MDY2586587.1"/>
    </source>
</evidence>
<dbReference type="Gene3D" id="2.40.128.410">
    <property type="match status" value="1"/>
</dbReference>
<sequence>MKPQKFTKHIFLILGFLTLILVYSCKSQKTDAERAEALDQLEQFITDRDFKIDINAAFPFNTNATREVLNNLMRFNGNTANRINVNGYDITFKNDSIQGYLPYYGEQQLSSGRYNTDLGIEFGGVPKDYELIRHKNKDALVMKFTINDDRDTIETYKVFITFFPSETADVNIVTSHRNGISYRGRVIALE</sequence>
<gene>
    <name evidence="1" type="ORF">SNF14_04515</name>
</gene>
<comment type="caution">
    <text evidence="1">The sequence shown here is derived from an EMBL/GenBank/DDBJ whole genome shotgun (WGS) entry which is preliminary data.</text>
</comment>
<accession>A0ABU5EJV9</accession>